<keyword evidence="6" id="KW-1185">Reference proteome</keyword>
<dbReference type="GO" id="GO:0008324">
    <property type="term" value="F:monoatomic cation transmembrane transporter activity"/>
    <property type="evidence" value="ECO:0007669"/>
    <property type="project" value="InterPro"/>
</dbReference>
<dbReference type="PROSITE" id="PS51201">
    <property type="entry name" value="RCK_N"/>
    <property type="match status" value="1"/>
</dbReference>
<dbReference type="RefSeq" id="WP_050005347.1">
    <property type="nucleotide sequence ID" value="NZ_DAWBJP010000011.1"/>
</dbReference>
<evidence type="ECO:0000256" key="2">
    <source>
        <dbReference type="ARBA" id="ARBA00023065"/>
    </source>
</evidence>
<dbReference type="InterPro" id="IPR036291">
    <property type="entry name" value="NAD(P)-bd_dom_sf"/>
</dbReference>
<keyword evidence="2" id="KW-0406">Ion transport</keyword>
<dbReference type="InterPro" id="IPR050721">
    <property type="entry name" value="Trk_Ktr_HKT_K-transport"/>
</dbReference>
<dbReference type="InterPro" id="IPR003148">
    <property type="entry name" value="RCK_N"/>
</dbReference>
<comment type="caution">
    <text evidence="5">The sequence shown here is derived from an EMBL/GenBank/DDBJ whole genome shotgun (WGS) entry which is preliminary data.</text>
</comment>
<dbReference type="GeneID" id="42856794"/>
<evidence type="ECO:0000256" key="1">
    <source>
        <dbReference type="ARBA" id="ARBA00022448"/>
    </source>
</evidence>
<evidence type="ECO:0000313" key="5">
    <source>
        <dbReference type="EMBL" id="KJF39955.1"/>
    </source>
</evidence>
<sequence>MRVCIVGGGKVGYYLAKTLLEHGHTPVLIEDDPAMCRKVADSLDLTVVCGDGTFAEVQESADVAHCSAMVAVTGRDEDNLIVCQLAKQVFKVKRTVARVNNPKNAAVLKKLGVDIAVSATDNLTHLIEREVETAAIQQLLSLAGGTASLTEVLIPQGFAHAGKTLAELIIPKDAVVISITRDGELIVPRGNTQILVNDKVVVLAKNTAFHELAQSWNLADVK</sequence>
<evidence type="ECO:0000259" key="3">
    <source>
        <dbReference type="PROSITE" id="PS51201"/>
    </source>
</evidence>
<dbReference type="PANTHER" id="PTHR43833:SF5">
    <property type="entry name" value="TRK SYSTEM POTASSIUM UPTAKE PROTEIN TRKA"/>
    <property type="match status" value="1"/>
</dbReference>
<keyword evidence="1" id="KW-0813">Transport</keyword>
<gene>
    <name evidence="5" type="ORF">TQ39_09370</name>
</gene>
<accession>A0A0D8IZ17</accession>
<evidence type="ECO:0000259" key="4">
    <source>
        <dbReference type="PROSITE" id="PS51202"/>
    </source>
</evidence>
<dbReference type="InterPro" id="IPR036721">
    <property type="entry name" value="RCK_C_sf"/>
</dbReference>
<feature type="domain" description="RCK N-terminal" evidence="3">
    <location>
        <begin position="1"/>
        <end position="117"/>
    </location>
</feature>
<dbReference type="GO" id="GO:0006813">
    <property type="term" value="P:potassium ion transport"/>
    <property type="evidence" value="ECO:0007669"/>
    <property type="project" value="InterPro"/>
</dbReference>
<name>A0A0D8IZ17_9FIRM</name>
<dbReference type="SUPFAM" id="SSF116726">
    <property type="entry name" value="TrkA C-terminal domain-like"/>
    <property type="match status" value="1"/>
</dbReference>
<dbReference type="Pfam" id="PF02080">
    <property type="entry name" value="TrkA_C"/>
    <property type="match status" value="1"/>
</dbReference>
<dbReference type="PATRIC" id="fig|1550024.3.peg.2130"/>
<dbReference type="InterPro" id="IPR006037">
    <property type="entry name" value="RCK_C"/>
</dbReference>
<dbReference type="PROSITE" id="PS51202">
    <property type="entry name" value="RCK_C"/>
    <property type="match status" value="1"/>
</dbReference>
<evidence type="ECO:0000313" key="6">
    <source>
        <dbReference type="Proteomes" id="UP000032483"/>
    </source>
</evidence>
<dbReference type="EMBL" id="JXXK01000011">
    <property type="protein sequence ID" value="KJF39955.1"/>
    <property type="molecule type" value="Genomic_DNA"/>
</dbReference>
<organism evidence="5 6">
    <name type="scientific">Ruthenibacterium lactatiformans</name>
    <dbReference type="NCBI Taxonomy" id="1550024"/>
    <lineage>
        <taxon>Bacteria</taxon>
        <taxon>Bacillati</taxon>
        <taxon>Bacillota</taxon>
        <taxon>Clostridia</taxon>
        <taxon>Eubacteriales</taxon>
        <taxon>Oscillospiraceae</taxon>
        <taxon>Ruthenibacterium</taxon>
    </lineage>
</organism>
<dbReference type="Pfam" id="PF02254">
    <property type="entry name" value="TrkA_N"/>
    <property type="match status" value="1"/>
</dbReference>
<dbReference type="PANTHER" id="PTHR43833">
    <property type="entry name" value="POTASSIUM CHANNEL PROTEIN 2-RELATED-RELATED"/>
    <property type="match status" value="1"/>
</dbReference>
<dbReference type="Gene3D" id="3.40.50.720">
    <property type="entry name" value="NAD(P)-binding Rossmann-like Domain"/>
    <property type="match status" value="1"/>
</dbReference>
<dbReference type="Proteomes" id="UP000032483">
    <property type="component" value="Unassembled WGS sequence"/>
</dbReference>
<dbReference type="Gene3D" id="3.30.70.1450">
    <property type="entry name" value="Regulator of K+ conductance, C-terminal domain"/>
    <property type="match status" value="1"/>
</dbReference>
<dbReference type="SUPFAM" id="SSF51735">
    <property type="entry name" value="NAD(P)-binding Rossmann-fold domains"/>
    <property type="match status" value="1"/>
</dbReference>
<protein>
    <submittedName>
        <fullName evidence="5">Potassium transporter TrkA</fullName>
    </submittedName>
</protein>
<dbReference type="AlphaFoldDB" id="A0A0D8IZ17"/>
<feature type="domain" description="RCK C-terminal" evidence="4">
    <location>
        <begin position="137"/>
        <end position="218"/>
    </location>
</feature>
<proteinExistence type="predicted"/>
<reference evidence="5" key="1">
    <citation type="submission" date="2015-02" db="EMBL/GenBank/DDBJ databases">
        <title>A novel member of the family Ruminococcaceae isolated from human feces.</title>
        <authorList>
            <person name="Shkoporov A.N."/>
            <person name="Chaplin A.V."/>
            <person name="Motuzova O.V."/>
            <person name="Kafarskaia L.I."/>
            <person name="Khokhlova E.V."/>
            <person name="Efimov B.A."/>
        </authorList>
    </citation>
    <scope>NUCLEOTIDE SEQUENCE [LARGE SCALE GENOMIC DNA]</scope>
    <source>
        <strain evidence="5">585-1</strain>
    </source>
</reference>